<dbReference type="PANTHER" id="PTHR33317:SF4">
    <property type="entry name" value="POLYNUCLEOTIDYL TRANSFERASE, RIBONUCLEASE H-LIKE SUPERFAMILY PROTEIN"/>
    <property type="match status" value="1"/>
</dbReference>
<name>A0A094QPH1_9ZZZZ</name>
<evidence type="ECO:0000256" key="2">
    <source>
        <dbReference type="ARBA" id="ARBA00022517"/>
    </source>
</evidence>
<proteinExistence type="inferred from homology"/>
<evidence type="ECO:0000256" key="1">
    <source>
        <dbReference type="ARBA" id="ARBA00022490"/>
    </source>
</evidence>
<dbReference type="CDD" id="cd16964">
    <property type="entry name" value="YqgF"/>
    <property type="match status" value="1"/>
</dbReference>
<keyword evidence="1" id="KW-0963">Cytoplasm</keyword>
<dbReference type="InterPro" id="IPR012337">
    <property type="entry name" value="RNaseH-like_sf"/>
</dbReference>
<dbReference type="Gene3D" id="3.30.420.140">
    <property type="entry name" value="YqgF/RNase H-like domain"/>
    <property type="match status" value="1"/>
</dbReference>
<comment type="caution">
    <text evidence="6">The sequence shown here is derived from an EMBL/GenBank/DDBJ whole genome shotgun (WGS) entry which is preliminary data.</text>
</comment>
<dbReference type="GO" id="GO:0004518">
    <property type="term" value="F:nuclease activity"/>
    <property type="evidence" value="ECO:0007669"/>
    <property type="project" value="UniProtKB-KW"/>
</dbReference>
<evidence type="ECO:0000256" key="3">
    <source>
        <dbReference type="ARBA" id="ARBA00022722"/>
    </source>
</evidence>
<accession>A0A094QPH1</accession>
<dbReference type="InterPro" id="IPR005227">
    <property type="entry name" value="YqgF"/>
</dbReference>
<dbReference type="SUPFAM" id="SSF53098">
    <property type="entry name" value="Ribonuclease H-like"/>
    <property type="match status" value="1"/>
</dbReference>
<dbReference type="AlphaFoldDB" id="A0A094QPH1"/>
<dbReference type="GO" id="GO:0005829">
    <property type="term" value="C:cytosol"/>
    <property type="evidence" value="ECO:0007669"/>
    <property type="project" value="TreeGrafter"/>
</dbReference>
<dbReference type="EMBL" id="JNSK01000065">
    <property type="protein sequence ID" value="KGA16486.1"/>
    <property type="molecule type" value="Genomic_DNA"/>
</dbReference>
<dbReference type="SMART" id="SM00732">
    <property type="entry name" value="YqgFc"/>
    <property type="match status" value="1"/>
</dbReference>
<gene>
    <name evidence="6" type="ORF">GM50_14465</name>
</gene>
<keyword evidence="4" id="KW-0378">Hydrolase</keyword>
<evidence type="ECO:0000256" key="4">
    <source>
        <dbReference type="ARBA" id="ARBA00022801"/>
    </source>
</evidence>
<sequence length="142" mass="15293">MLIGRRIAFDYGDVRIGVAICDRDAILASPLTTLQSKDPKVFEQISLLVTEYEPVAFYVGDPLNLSGDSSSSAEKARLFADKLSSTFGIPVSMIDERLSTLAATNAMRVSGVNAKDARARVDMAAAVAILEQAIRLEKAKDV</sequence>
<evidence type="ECO:0000313" key="6">
    <source>
        <dbReference type="EMBL" id="KGA16486.1"/>
    </source>
</evidence>
<dbReference type="InterPro" id="IPR006641">
    <property type="entry name" value="YqgF/RNaseH-like_dom"/>
</dbReference>
<feature type="domain" description="YqgF/RNase H-like" evidence="5">
    <location>
        <begin position="4"/>
        <end position="103"/>
    </location>
</feature>
<organism evidence="6">
    <name type="scientific">freshwater metagenome</name>
    <dbReference type="NCBI Taxonomy" id="449393"/>
    <lineage>
        <taxon>unclassified sequences</taxon>
        <taxon>metagenomes</taxon>
        <taxon>ecological metagenomes</taxon>
    </lineage>
</organism>
<keyword evidence="2" id="KW-0690">Ribosome biogenesis</keyword>
<keyword evidence="3" id="KW-0540">Nuclease</keyword>
<dbReference type="HAMAP" id="MF_00651">
    <property type="entry name" value="Nuclease_YqgF"/>
    <property type="match status" value="1"/>
</dbReference>
<dbReference type="PANTHER" id="PTHR33317">
    <property type="entry name" value="POLYNUCLEOTIDYL TRANSFERASE, RIBONUCLEASE H-LIKE SUPERFAMILY PROTEIN"/>
    <property type="match status" value="1"/>
</dbReference>
<reference evidence="6" key="1">
    <citation type="submission" date="2014-05" db="EMBL/GenBank/DDBJ databases">
        <title>Key roles for freshwater Actinobacteria revealed by deep metagenomic sequencing.</title>
        <authorList>
            <person name="Ghai R."/>
            <person name="Mizuno C.M."/>
            <person name="Picazo A."/>
            <person name="Camacho A."/>
            <person name="Rodriguez-Valera F."/>
        </authorList>
    </citation>
    <scope>NUCLEOTIDE SEQUENCE</scope>
</reference>
<evidence type="ECO:0000259" key="5">
    <source>
        <dbReference type="SMART" id="SM00732"/>
    </source>
</evidence>
<dbReference type="NCBIfam" id="TIGR00250">
    <property type="entry name" value="RNAse_H_YqgF"/>
    <property type="match status" value="1"/>
</dbReference>
<dbReference type="GO" id="GO:0016787">
    <property type="term" value="F:hydrolase activity"/>
    <property type="evidence" value="ECO:0007669"/>
    <property type="project" value="UniProtKB-KW"/>
</dbReference>
<dbReference type="GO" id="GO:0000967">
    <property type="term" value="P:rRNA 5'-end processing"/>
    <property type="evidence" value="ECO:0007669"/>
    <property type="project" value="TreeGrafter"/>
</dbReference>
<dbReference type="Pfam" id="PF03652">
    <property type="entry name" value="RuvX"/>
    <property type="match status" value="1"/>
</dbReference>
<protein>
    <recommendedName>
        <fullName evidence="5">YqgF/RNase H-like domain-containing protein</fullName>
    </recommendedName>
</protein>
<dbReference type="InterPro" id="IPR037027">
    <property type="entry name" value="YqgF/RNaseH-like_dom_sf"/>
</dbReference>